<gene>
    <name evidence="7" type="ORF">ACFFUA_10470</name>
</gene>
<feature type="domain" description="RNA polymerase sigma factor 70 region 4 type 2" evidence="6">
    <location>
        <begin position="160"/>
        <end position="210"/>
    </location>
</feature>
<evidence type="ECO:0000313" key="7">
    <source>
        <dbReference type="EMBL" id="MFB9347878.1"/>
    </source>
</evidence>
<keyword evidence="8" id="KW-1185">Reference proteome</keyword>
<dbReference type="InterPro" id="IPR013249">
    <property type="entry name" value="RNA_pol_sigma70_r4_t2"/>
</dbReference>
<evidence type="ECO:0000313" key="8">
    <source>
        <dbReference type="Proteomes" id="UP001589753"/>
    </source>
</evidence>
<dbReference type="EMBL" id="JBHMDI010000019">
    <property type="protein sequence ID" value="MFB9347878.1"/>
    <property type="molecule type" value="Genomic_DNA"/>
</dbReference>
<evidence type="ECO:0000259" key="6">
    <source>
        <dbReference type="Pfam" id="PF08281"/>
    </source>
</evidence>
<evidence type="ECO:0000256" key="2">
    <source>
        <dbReference type="ARBA" id="ARBA00023015"/>
    </source>
</evidence>
<dbReference type="InterPro" id="IPR039425">
    <property type="entry name" value="RNA_pol_sigma-70-like"/>
</dbReference>
<keyword evidence="2" id="KW-0805">Transcription regulation</keyword>
<sequence length="225" mass="24942">MTMAIPEDNNAPYTLPEDSNVPDALPAQPRELNSLQGVHYEMPSDLDAFYRMYARPQLRYAATVLGDMKAAQQVVRRLYSHLALNWAVVLLEDGGPEAYAWRLLKMRVELHLRMNLGPAADGRSTAPAGTARTTAVHDAVRATLERMRTQLAAIESPLGLYTAIATLPERQFDVIILQYVLGYSCKQAANTMGIAPATARTHRRLARKRIAAKLGIDLGDDEEKE</sequence>
<feature type="region of interest" description="Disordered" evidence="5">
    <location>
        <begin position="1"/>
        <end position="22"/>
    </location>
</feature>
<accession>A0ABV5L6S9</accession>
<dbReference type="InterPro" id="IPR036388">
    <property type="entry name" value="WH-like_DNA-bd_sf"/>
</dbReference>
<dbReference type="Gene3D" id="1.10.10.10">
    <property type="entry name" value="Winged helix-like DNA-binding domain superfamily/Winged helix DNA-binding domain"/>
    <property type="match status" value="1"/>
</dbReference>
<proteinExistence type="inferred from homology"/>
<dbReference type="Proteomes" id="UP001589753">
    <property type="component" value="Unassembled WGS sequence"/>
</dbReference>
<keyword evidence="3" id="KW-0731">Sigma factor</keyword>
<comment type="similarity">
    <text evidence="1">Belongs to the sigma-70 factor family. ECF subfamily.</text>
</comment>
<dbReference type="RefSeq" id="WP_158717701.1">
    <property type="nucleotide sequence ID" value="NZ_JBHMDI010000019.1"/>
</dbReference>
<evidence type="ECO:0000256" key="1">
    <source>
        <dbReference type="ARBA" id="ARBA00010641"/>
    </source>
</evidence>
<organism evidence="7 8">
    <name type="scientific">Streptomyces heliomycini</name>
    <dbReference type="NCBI Taxonomy" id="284032"/>
    <lineage>
        <taxon>Bacteria</taxon>
        <taxon>Bacillati</taxon>
        <taxon>Actinomycetota</taxon>
        <taxon>Actinomycetes</taxon>
        <taxon>Kitasatosporales</taxon>
        <taxon>Streptomycetaceae</taxon>
        <taxon>Streptomyces</taxon>
    </lineage>
</organism>
<evidence type="ECO:0000256" key="3">
    <source>
        <dbReference type="ARBA" id="ARBA00023082"/>
    </source>
</evidence>
<dbReference type="InterPro" id="IPR013324">
    <property type="entry name" value="RNA_pol_sigma_r3/r4-like"/>
</dbReference>
<name>A0ABV5L6S9_9ACTN</name>
<comment type="caution">
    <text evidence="7">The sequence shown here is derived from an EMBL/GenBank/DDBJ whole genome shotgun (WGS) entry which is preliminary data.</text>
</comment>
<reference evidence="7 8" key="1">
    <citation type="submission" date="2024-09" db="EMBL/GenBank/DDBJ databases">
        <authorList>
            <person name="Sun Q."/>
            <person name="Mori K."/>
        </authorList>
    </citation>
    <scope>NUCLEOTIDE SEQUENCE [LARGE SCALE GENOMIC DNA]</scope>
    <source>
        <strain evidence="7 8">JCM 9767</strain>
    </source>
</reference>
<dbReference type="PANTHER" id="PTHR43133">
    <property type="entry name" value="RNA POLYMERASE ECF-TYPE SIGMA FACTO"/>
    <property type="match status" value="1"/>
</dbReference>
<dbReference type="Pfam" id="PF08281">
    <property type="entry name" value="Sigma70_r4_2"/>
    <property type="match status" value="1"/>
</dbReference>
<evidence type="ECO:0000256" key="4">
    <source>
        <dbReference type="ARBA" id="ARBA00023163"/>
    </source>
</evidence>
<dbReference type="PANTHER" id="PTHR43133:SF46">
    <property type="entry name" value="RNA POLYMERASE SIGMA-70 FACTOR ECF SUBFAMILY"/>
    <property type="match status" value="1"/>
</dbReference>
<evidence type="ECO:0000256" key="5">
    <source>
        <dbReference type="SAM" id="MobiDB-lite"/>
    </source>
</evidence>
<keyword evidence="4" id="KW-0804">Transcription</keyword>
<dbReference type="SUPFAM" id="SSF88659">
    <property type="entry name" value="Sigma3 and sigma4 domains of RNA polymerase sigma factors"/>
    <property type="match status" value="1"/>
</dbReference>
<protein>
    <submittedName>
        <fullName evidence="7">RNA polymerase sigma factor</fullName>
    </submittedName>
</protein>